<dbReference type="EMBL" id="CP010025">
    <property type="protein sequence ID" value="AJZ56662.1"/>
    <property type="molecule type" value="Genomic_DNA"/>
</dbReference>
<evidence type="ECO:0000256" key="2">
    <source>
        <dbReference type="ARBA" id="ARBA00010211"/>
    </source>
</evidence>
<comment type="cofactor">
    <cofactor evidence="1">
        <name>Mg(2+)</name>
        <dbReference type="ChEBI" id="CHEBI:18420"/>
    </cofactor>
</comment>
<dbReference type="SUPFAM" id="SSF56529">
    <property type="entry name" value="FAH"/>
    <property type="match status" value="1"/>
</dbReference>
<dbReference type="KEGG" id="bfn:OI25_7761"/>
<reference evidence="7" key="2">
    <citation type="submission" date="2022-08" db="EMBL/GenBank/DDBJ databases">
        <authorList>
            <person name="Kim S.-J."/>
        </authorList>
    </citation>
    <scope>NUCLEOTIDE SEQUENCE</scope>
    <source>
        <strain evidence="7">KJ</strain>
    </source>
</reference>
<dbReference type="Proteomes" id="UP000032614">
    <property type="component" value="Chromosome 3"/>
</dbReference>
<dbReference type="InterPro" id="IPR011234">
    <property type="entry name" value="Fumarylacetoacetase-like_C"/>
</dbReference>
<dbReference type="GeneID" id="66520869"/>
<keyword evidence="3" id="KW-0479">Metal-binding</keyword>
<reference evidence="6 8" key="1">
    <citation type="journal article" date="2015" name="Genome Announc.">
        <title>Complete genome sequences for 59 burkholderia isolates, both pathogenic and near neighbor.</title>
        <authorList>
            <person name="Johnson S.L."/>
            <person name="Bishop-Lilly K.A."/>
            <person name="Ladner J.T."/>
            <person name="Daligault H.E."/>
            <person name="Davenport K.W."/>
            <person name="Jaissle J."/>
            <person name="Frey K.G."/>
            <person name="Koroleva G.I."/>
            <person name="Bruce D.C."/>
            <person name="Coyne S.R."/>
            <person name="Broomall S.M."/>
            <person name="Li P.E."/>
            <person name="Teshima H."/>
            <person name="Gibbons H.S."/>
            <person name="Palacios G.F."/>
            <person name="Rosenzweig C.N."/>
            <person name="Redden C.L."/>
            <person name="Xu Y."/>
            <person name="Minogue T.D."/>
            <person name="Chain P.S."/>
        </authorList>
    </citation>
    <scope>NUCLEOTIDE SEQUENCE [LARGE SCALE GENOMIC DNA]</scope>
    <source>
        <strain evidence="6 8">ATCC BAA-463</strain>
    </source>
</reference>
<dbReference type="Pfam" id="PF01557">
    <property type="entry name" value="FAA_hydrolase"/>
    <property type="match status" value="1"/>
</dbReference>
<comment type="similarity">
    <text evidence="2">Belongs to the FAH family.</text>
</comment>
<dbReference type="GO" id="GO:0016787">
    <property type="term" value="F:hydrolase activity"/>
    <property type="evidence" value="ECO:0007669"/>
    <property type="project" value="UniProtKB-KW"/>
</dbReference>
<dbReference type="Proteomes" id="UP001246473">
    <property type="component" value="Unassembled WGS sequence"/>
</dbReference>
<sequence>MKICRYNDGQAGLIEGGVVYPLSEALATAGVTRRGASMSEIIEALANNPEAEVALGIARRGESVPLSEVKLLAPTDNPPAIWAAAANYRSHQTEMTGRVQAYDRSKLTADELMAEVFLKPASSLVGPGGTVVLPKVARHVDYECELALIIGRDAKNVSAECALDYVYAYTMCWDISTRDPWGHGVHNTRNIRKGFDTFCGLGPWFVTKDEVGEPQDLLIDVDQNGKQVMHAHTADMINGVRDLIRFLTMDRTLKAGTVITTGTSAGVSQLFHGDKLKGTISKVGTMELDVVDAS</sequence>
<dbReference type="RefSeq" id="WP_052719582.1">
    <property type="nucleotide sequence ID" value="NZ_CP010025.1"/>
</dbReference>
<keyword evidence="7" id="KW-0378">Hydrolase</keyword>
<accession>A0AAP1L5X6</accession>
<name>A0AAP1L5X6_9BURK</name>
<evidence type="ECO:0000256" key="1">
    <source>
        <dbReference type="ARBA" id="ARBA00001946"/>
    </source>
</evidence>
<evidence type="ECO:0000259" key="5">
    <source>
        <dbReference type="Pfam" id="PF10370"/>
    </source>
</evidence>
<evidence type="ECO:0000256" key="3">
    <source>
        <dbReference type="ARBA" id="ARBA00022723"/>
    </source>
</evidence>
<dbReference type="PANTHER" id="PTHR42796">
    <property type="entry name" value="FUMARYLACETOACETATE HYDROLASE DOMAIN-CONTAINING PROTEIN 2A-RELATED"/>
    <property type="match status" value="1"/>
</dbReference>
<evidence type="ECO:0000259" key="4">
    <source>
        <dbReference type="Pfam" id="PF01557"/>
    </source>
</evidence>
<feature type="domain" description="Fumarylacetoacetase-like C-terminal" evidence="4">
    <location>
        <begin position="81"/>
        <end position="291"/>
    </location>
</feature>
<organism evidence="7 9">
    <name type="scientific">Paraburkholderia fungorum</name>
    <dbReference type="NCBI Taxonomy" id="134537"/>
    <lineage>
        <taxon>Bacteria</taxon>
        <taxon>Pseudomonadati</taxon>
        <taxon>Pseudomonadota</taxon>
        <taxon>Betaproteobacteria</taxon>
        <taxon>Burkholderiales</taxon>
        <taxon>Burkholderiaceae</taxon>
        <taxon>Paraburkholderia</taxon>
    </lineage>
</organism>
<evidence type="ECO:0000313" key="8">
    <source>
        <dbReference type="Proteomes" id="UP000032614"/>
    </source>
</evidence>
<dbReference type="PANTHER" id="PTHR42796:SF4">
    <property type="entry name" value="FUMARYLACETOACETATE HYDROLASE DOMAIN-CONTAINING PROTEIN 2A"/>
    <property type="match status" value="1"/>
</dbReference>
<dbReference type="Pfam" id="PF10370">
    <property type="entry name" value="Rv2993c-like_N"/>
    <property type="match status" value="1"/>
</dbReference>
<feature type="domain" description="Rv2993c-like N-terminal" evidence="5">
    <location>
        <begin position="1"/>
        <end position="74"/>
    </location>
</feature>
<gene>
    <name evidence="6" type="ORF">OI25_7761</name>
    <name evidence="7" type="ORF">ParKJ_39520</name>
</gene>
<protein>
    <submittedName>
        <fullName evidence="6">Fumarylacetoacetate (FAA) hydrolase family protein</fullName>
    </submittedName>
    <submittedName>
        <fullName evidence="7">Fumarylacetoacetate hydrolase family protein</fullName>
    </submittedName>
</protein>
<dbReference type="Gene3D" id="3.90.850.10">
    <property type="entry name" value="Fumarylacetoacetase-like, C-terminal domain"/>
    <property type="match status" value="1"/>
</dbReference>
<dbReference type="InterPro" id="IPR051121">
    <property type="entry name" value="FAH"/>
</dbReference>
<dbReference type="GO" id="GO:0046872">
    <property type="term" value="F:metal ion binding"/>
    <property type="evidence" value="ECO:0007669"/>
    <property type="project" value="UniProtKB-KW"/>
</dbReference>
<evidence type="ECO:0000313" key="7">
    <source>
        <dbReference type="EMBL" id="MDT8843511.1"/>
    </source>
</evidence>
<dbReference type="EMBL" id="JANSLM010000025">
    <property type="protein sequence ID" value="MDT8843511.1"/>
    <property type="molecule type" value="Genomic_DNA"/>
</dbReference>
<dbReference type="InterPro" id="IPR036663">
    <property type="entry name" value="Fumarylacetoacetase_C_sf"/>
</dbReference>
<dbReference type="InterPro" id="IPR018833">
    <property type="entry name" value="Rv2993c-like_N"/>
</dbReference>
<proteinExistence type="inferred from homology"/>
<dbReference type="GO" id="GO:0044281">
    <property type="term" value="P:small molecule metabolic process"/>
    <property type="evidence" value="ECO:0007669"/>
    <property type="project" value="UniProtKB-ARBA"/>
</dbReference>
<evidence type="ECO:0000313" key="9">
    <source>
        <dbReference type="Proteomes" id="UP001246473"/>
    </source>
</evidence>
<dbReference type="AlphaFoldDB" id="A0AAP1L5X6"/>
<evidence type="ECO:0000313" key="6">
    <source>
        <dbReference type="EMBL" id="AJZ56662.1"/>
    </source>
</evidence>